<dbReference type="SUPFAM" id="SSF141571">
    <property type="entry name" value="Pentapeptide repeat-like"/>
    <property type="match status" value="1"/>
</dbReference>
<accession>A0ABV8C5Z4</accession>
<dbReference type="InterPro" id="IPR001646">
    <property type="entry name" value="5peptide_repeat"/>
</dbReference>
<dbReference type="EMBL" id="JBHRZI010000036">
    <property type="protein sequence ID" value="MFC3897435.1"/>
    <property type="molecule type" value="Genomic_DNA"/>
</dbReference>
<keyword evidence="1" id="KW-0472">Membrane</keyword>
<feature type="transmembrane region" description="Helical" evidence="1">
    <location>
        <begin position="12"/>
        <end position="37"/>
    </location>
</feature>
<dbReference type="Proteomes" id="UP001595690">
    <property type="component" value="Unassembled WGS sequence"/>
</dbReference>
<reference evidence="3" key="1">
    <citation type="journal article" date="2019" name="Int. J. Syst. Evol. Microbiol.">
        <title>The Global Catalogue of Microorganisms (GCM) 10K type strain sequencing project: providing services to taxonomists for standard genome sequencing and annotation.</title>
        <authorList>
            <consortium name="The Broad Institute Genomics Platform"/>
            <consortium name="The Broad Institute Genome Sequencing Center for Infectious Disease"/>
            <person name="Wu L."/>
            <person name="Ma J."/>
        </authorList>
    </citation>
    <scope>NUCLEOTIDE SEQUENCE [LARGE SCALE GENOMIC DNA]</scope>
    <source>
        <strain evidence="3">CGMCC 4.7405</strain>
    </source>
</reference>
<dbReference type="Pfam" id="PF00805">
    <property type="entry name" value="Pentapeptide"/>
    <property type="match status" value="2"/>
</dbReference>
<dbReference type="RefSeq" id="WP_382378919.1">
    <property type="nucleotide sequence ID" value="NZ_JBHRZI010000036.1"/>
</dbReference>
<evidence type="ECO:0000256" key="1">
    <source>
        <dbReference type="SAM" id="Phobius"/>
    </source>
</evidence>
<sequence>MTAVRGTALSNRAIVGIGLVLLVIATLCTTVLLWQFGDDRAATRARLEAIKVAGTIVVAAGGLVALWLAARKQRSTELELDRQLRADAVSQLDAAERRITELYTKAADQLGSEKAPVRLAGLYALERVGIGAPDQRATIINVICAYLRMPHTPPGPRPPDGQDQDLYERRLQEEQVRLTAERILSRHLSTLVDVTGRNDTRWERLHIDLTNADLRGADLGQTDLTDADFSGAGLAGARLTSSILAHARFRDTDLVGADLSNAQALRARFPGADLTGANLSGATLTDADFRGAKLTGADLSHANLRGADLTDADLTDAVMDDVVR</sequence>
<protein>
    <submittedName>
        <fullName evidence="2">Pentapeptide repeat-containing protein</fullName>
    </submittedName>
</protein>
<evidence type="ECO:0000313" key="2">
    <source>
        <dbReference type="EMBL" id="MFC3897435.1"/>
    </source>
</evidence>
<evidence type="ECO:0000313" key="3">
    <source>
        <dbReference type="Proteomes" id="UP001595690"/>
    </source>
</evidence>
<dbReference type="PANTHER" id="PTHR14136:SF17">
    <property type="entry name" value="BTB_POZ DOMAIN-CONTAINING PROTEIN KCTD9"/>
    <property type="match status" value="1"/>
</dbReference>
<keyword evidence="1" id="KW-1133">Transmembrane helix</keyword>
<feature type="transmembrane region" description="Helical" evidence="1">
    <location>
        <begin position="49"/>
        <end position="70"/>
    </location>
</feature>
<keyword evidence="1" id="KW-0812">Transmembrane</keyword>
<dbReference type="PANTHER" id="PTHR14136">
    <property type="entry name" value="BTB_POZ DOMAIN-CONTAINING PROTEIN KCTD9"/>
    <property type="match status" value="1"/>
</dbReference>
<comment type="caution">
    <text evidence="2">The sequence shown here is derived from an EMBL/GenBank/DDBJ whole genome shotgun (WGS) entry which is preliminary data.</text>
</comment>
<keyword evidence="3" id="KW-1185">Reference proteome</keyword>
<name>A0ABV8C5Z4_9PSEU</name>
<dbReference type="InterPro" id="IPR051082">
    <property type="entry name" value="Pentapeptide-BTB/POZ_domain"/>
</dbReference>
<gene>
    <name evidence="2" type="ORF">ACFOWZ_38675</name>
</gene>
<organism evidence="2 3">
    <name type="scientific">Lentzea rhizosphaerae</name>
    <dbReference type="NCBI Taxonomy" id="2041025"/>
    <lineage>
        <taxon>Bacteria</taxon>
        <taxon>Bacillati</taxon>
        <taxon>Actinomycetota</taxon>
        <taxon>Actinomycetes</taxon>
        <taxon>Pseudonocardiales</taxon>
        <taxon>Pseudonocardiaceae</taxon>
        <taxon>Lentzea</taxon>
    </lineage>
</organism>
<dbReference type="Gene3D" id="2.160.20.80">
    <property type="entry name" value="E3 ubiquitin-protein ligase SopA"/>
    <property type="match status" value="1"/>
</dbReference>
<proteinExistence type="predicted"/>